<proteinExistence type="predicted"/>
<reference evidence="2 3" key="1">
    <citation type="submission" date="2020-10" db="EMBL/GenBank/DDBJ databases">
        <title>The Coptis chinensis genome and diversification of protoberbering-type alkaloids.</title>
        <authorList>
            <person name="Wang B."/>
            <person name="Shu S."/>
            <person name="Song C."/>
            <person name="Liu Y."/>
        </authorList>
    </citation>
    <scope>NUCLEOTIDE SEQUENCE [LARGE SCALE GENOMIC DNA]</scope>
    <source>
        <strain evidence="2">HL-2020</strain>
        <tissue evidence="2">Leaf</tissue>
    </source>
</reference>
<gene>
    <name evidence="2" type="ORF">IFM89_008134</name>
</gene>
<dbReference type="AlphaFoldDB" id="A0A835IU84"/>
<name>A0A835IU84_9MAGN</name>
<evidence type="ECO:0000313" key="3">
    <source>
        <dbReference type="Proteomes" id="UP000631114"/>
    </source>
</evidence>
<dbReference type="EMBL" id="JADFTS010000001">
    <property type="protein sequence ID" value="KAF9624196.1"/>
    <property type="molecule type" value="Genomic_DNA"/>
</dbReference>
<evidence type="ECO:0000313" key="2">
    <source>
        <dbReference type="EMBL" id="KAF9624196.1"/>
    </source>
</evidence>
<organism evidence="2 3">
    <name type="scientific">Coptis chinensis</name>
    <dbReference type="NCBI Taxonomy" id="261450"/>
    <lineage>
        <taxon>Eukaryota</taxon>
        <taxon>Viridiplantae</taxon>
        <taxon>Streptophyta</taxon>
        <taxon>Embryophyta</taxon>
        <taxon>Tracheophyta</taxon>
        <taxon>Spermatophyta</taxon>
        <taxon>Magnoliopsida</taxon>
        <taxon>Ranunculales</taxon>
        <taxon>Ranunculaceae</taxon>
        <taxon>Coptidoideae</taxon>
        <taxon>Coptis</taxon>
    </lineage>
</organism>
<dbReference type="Proteomes" id="UP000631114">
    <property type="component" value="Unassembled WGS sequence"/>
</dbReference>
<evidence type="ECO:0000256" key="1">
    <source>
        <dbReference type="SAM" id="MobiDB-lite"/>
    </source>
</evidence>
<accession>A0A835IU84</accession>
<comment type="caution">
    <text evidence="2">The sequence shown here is derived from an EMBL/GenBank/DDBJ whole genome shotgun (WGS) entry which is preliminary data.</text>
</comment>
<feature type="region of interest" description="Disordered" evidence="1">
    <location>
        <begin position="1"/>
        <end position="35"/>
    </location>
</feature>
<feature type="region of interest" description="Disordered" evidence="1">
    <location>
        <begin position="66"/>
        <end position="90"/>
    </location>
</feature>
<sequence>MEGRHSSRNLNGNQHASSFPSLGDSANAVHGHDDDQVVDMQIDMLGGKEVGSIDVASRVKSNLPIETSIAAPNSHEVKREPTSDLDAPPGFSRRVTSNAADKGPLAISRVQSNLPVQTSNAAIHLHVVKREPTSDLDTPPGFSKCATSNVADKGPLAMLLVRTPVAQDLDVPPGFSTPNKLNASDSPSKVIRKTSNRFMTLSSPLFSLICVI</sequence>
<keyword evidence="3" id="KW-1185">Reference proteome</keyword>
<protein>
    <submittedName>
        <fullName evidence="2">Uncharacterized protein</fullName>
    </submittedName>
</protein>
<feature type="compositionally biased region" description="Polar residues" evidence="1">
    <location>
        <begin position="8"/>
        <end position="20"/>
    </location>
</feature>